<dbReference type="Proteomes" id="UP001163603">
    <property type="component" value="Chromosome 13"/>
</dbReference>
<name>A0ACC0XA06_9ROSI</name>
<dbReference type="EMBL" id="CM047748">
    <property type="protein sequence ID" value="KAJ0013309.1"/>
    <property type="molecule type" value="Genomic_DNA"/>
</dbReference>
<reference evidence="2" key="1">
    <citation type="journal article" date="2023" name="G3 (Bethesda)">
        <title>Genome assembly and association tests identify interacting loci associated with vigor, precocity, and sex in interspecific pistachio rootstocks.</title>
        <authorList>
            <person name="Palmer W."/>
            <person name="Jacygrad E."/>
            <person name="Sagayaradj S."/>
            <person name="Cavanaugh K."/>
            <person name="Han R."/>
            <person name="Bertier L."/>
            <person name="Beede B."/>
            <person name="Kafkas S."/>
            <person name="Golino D."/>
            <person name="Preece J."/>
            <person name="Michelmore R."/>
        </authorList>
    </citation>
    <scope>NUCLEOTIDE SEQUENCE [LARGE SCALE GENOMIC DNA]</scope>
</reference>
<gene>
    <name evidence="1" type="ORF">Pint_20998</name>
</gene>
<protein>
    <submittedName>
        <fullName evidence="1">Uncharacterized protein</fullName>
    </submittedName>
</protein>
<sequence>MKEMITKVDNKKHVKETETIEGRFMALGFGRYITQYKIIEKNSTSSIKRSTIEYELGDKLANLTSVVNTELVETLVETVGKYLTEKTPPPY</sequence>
<keyword evidence="2" id="KW-1185">Reference proteome</keyword>
<evidence type="ECO:0000313" key="2">
    <source>
        <dbReference type="Proteomes" id="UP001163603"/>
    </source>
</evidence>
<organism evidence="1 2">
    <name type="scientific">Pistacia integerrima</name>
    <dbReference type="NCBI Taxonomy" id="434235"/>
    <lineage>
        <taxon>Eukaryota</taxon>
        <taxon>Viridiplantae</taxon>
        <taxon>Streptophyta</taxon>
        <taxon>Embryophyta</taxon>
        <taxon>Tracheophyta</taxon>
        <taxon>Spermatophyta</taxon>
        <taxon>Magnoliopsida</taxon>
        <taxon>eudicotyledons</taxon>
        <taxon>Gunneridae</taxon>
        <taxon>Pentapetalae</taxon>
        <taxon>rosids</taxon>
        <taxon>malvids</taxon>
        <taxon>Sapindales</taxon>
        <taxon>Anacardiaceae</taxon>
        <taxon>Pistacia</taxon>
    </lineage>
</organism>
<proteinExistence type="predicted"/>
<accession>A0ACC0XA06</accession>
<comment type="caution">
    <text evidence="1">The sequence shown here is derived from an EMBL/GenBank/DDBJ whole genome shotgun (WGS) entry which is preliminary data.</text>
</comment>
<evidence type="ECO:0000313" key="1">
    <source>
        <dbReference type="EMBL" id="KAJ0013309.1"/>
    </source>
</evidence>